<evidence type="ECO:0000256" key="2">
    <source>
        <dbReference type="SAM" id="Phobius"/>
    </source>
</evidence>
<reference evidence="4 5" key="1">
    <citation type="submission" date="2020-09" db="EMBL/GenBank/DDBJ databases">
        <authorList>
            <person name="Ashkenazy H."/>
        </authorList>
    </citation>
    <scope>NUCLEOTIDE SEQUENCE [LARGE SCALE GENOMIC DNA]</scope>
    <source>
        <strain evidence="5">cv. Cdm-0</strain>
    </source>
</reference>
<dbReference type="GO" id="GO:0051287">
    <property type="term" value="F:NAD binding"/>
    <property type="evidence" value="ECO:0007669"/>
    <property type="project" value="InterPro"/>
</dbReference>
<gene>
    <name evidence="4" type="ORF">AT9943_LOCUS20308</name>
</gene>
<dbReference type="InterPro" id="IPR050223">
    <property type="entry name" value="D-isomer_2-hydroxyacid_DH"/>
</dbReference>
<dbReference type="GO" id="GO:0016491">
    <property type="term" value="F:oxidoreductase activity"/>
    <property type="evidence" value="ECO:0007669"/>
    <property type="project" value="UniProtKB-KW"/>
</dbReference>
<dbReference type="Proteomes" id="UP000516314">
    <property type="component" value="Chromosome 5"/>
</dbReference>
<keyword evidence="2" id="KW-0812">Transmembrane</keyword>
<evidence type="ECO:0000313" key="5">
    <source>
        <dbReference type="Proteomes" id="UP000516314"/>
    </source>
</evidence>
<dbReference type="PANTHER" id="PTHR10996">
    <property type="entry name" value="2-HYDROXYACID DEHYDROGENASE-RELATED"/>
    <property type="match status" value="1"/>
</dbReference>
<keyword evidence="2" id="KW-1133">Transmembrane helix</keyword>
<accession>A0A7G2FBW9</accession>
<dbReference type="PANTHER" id="PTHR10996:SF179">
    <property type="entry name" value="D-ISOMER SPECIFIC 2-HYDROXYACID DEHYDROGENASE FAMILY PROTEIN-RELATED"/>
    <property type="match status" value="1"/>
</dbReference>
<dbReference type="EMBL" id="LR881470">
    <property type="protein sequence ID" value="CAD5332929.1"/>
    <property type="molecule type" value="Genomic_DNA"/>
</dbReference>
<evidence type="ECO:0000313" key="4">
    <source>
        <dbReference type="EMBL" id="CAD5332929.1"/>
    </source>
</evidence>
<protein>
    <submittedName>
        <fullName evidence="4">(thale cress) hypothetical protein</fullName>
    </submittedName>
</protein>
<evidence type="ECO:0000256" key="1">
    <source>
        <dbReference type="ARBA" id="ARBA00023002"/>
    </source>
</evidence>
<organism evidence="4 5">
    <name type="scientific">Arabidopsis thaliana</name>
    <name type="common">Mouse-ear cress</name>
    <dbReference type="NCBI Taxonomy" id="3702"/>
    <lineage>
        <taxon>Eukaryota</taxon>
        <taxon>Viridiplantae</taxon>
        <taxon>Streptophyta</taxon>
        <taxon>Embryophyta</taxon>
        <taxon>Tracheophyta</taxon>
        <taxon>Spermatophyta</taxon>
        <taxon>Magnoliopsida</taxon>
        <taxon>eudicotyledons</taxon>
        <taxon>Gunneridae</taxon>
        <taxon>Pentapetalae</taxon>
        <taxon>rosids</taxon>
        <taxon>malvids</taxon>
        <taxon>Brassicales</taxon>
        <taxon>Brassicaceae</taxon>
        <taxon>Camelineae</taxon>
        <taxon>Arabidopsis</taxon>
    </lineage>
</organism>
<dbReference type="Pfam" id="PF02826">
    <property type="entry name" value="2-Hacid_dh_C"/>
    <property type="match status" value="1"/>
</dbReference>
<dbReference type="InterPro" id="IPR036291">
    <property type="entry name" value="NAD(P)-bd_dom_sf"/>
</dbReference>
<keyword evidence="2" id="KW-0472">Membrane</keyword>
<dbReference type="InterPro" id="IPR006140">
    <property type="entry name" value="D-isomer_DH_NAD-bd"/>
</dbReference>
<sequence>MQRFWPLKGDYPLGSKLGRMLDNSNLLEGQVISLKRIGIVGLGSIGSKVATRLKAFGCQISYSSRNRKPYAVPYHYYMDIEEMVANCNALIICCELNENTLRLINKDVFSALGKHGVIVNVALGAIIDEEEMVRLVVLVWMFLKMSLMFLRSFLNWIMLFSLHIVLL</sequence>
<feature type="domain" description="D-isomer specific 2-hydroxyacid dehydrogenase NAD-binding" evidence="3">
    <location>
        <begin position="24"/>
        <end position="134"/>
    </location>
</feature>
<proteinExistence type="predicted"/>
<feature type="transmembrane region" description="Helical" evidence="2">
    <location>
        <begin position="148"/>
        <end position="166"/>
    </location>
</feature>
<dbReference type="SUPFAM" id="SSF51735">
    <property type="entry name" value="NAD(P)-binding Rossmann-fold domains"/>
    <property type="match status" value="1"/>
</dbReference>
<keyword evidence="1" id="KW-0560">Oxidoreductase</keyword>
<dbReference type="AlphaFoldDB" id="A0A7G2FBW9"/>
<name>A0A7G2FBW9_ARATH</name>
<evidence type="ECO:0000259" key="3">
    <source>
        <dbReference type="Pfam" id="PF02826"/>
    </source>
</evidence>
<dbReference type="Gene3D" id="3.40.50.720">
    <property type="entry name" value="NAD(P)-binding Rossmann-like Domain"/>
    <property type="match status" value="1"/>
</dbReference>